<evidence type="ECO:0000313" key="1">
    <source>
        <dbReference type="EMBL" id="KAK7683168.1"/>
    </source>
</evidence>
<proteinExistence type="predicted"/>
<dbReference type="EMBL" id="JASBNA010000032">
    <property type="protein sequence ID" value="KAK7683168.1"/>
    <property type="molecule type" value="Genomic_DNA"/>
</dbReference>
<organism evidence="1 2">
    <name type="scientific">Cerrena zonata</name>
    <dbReference type="NCBI Taxonomy" id="2478898"/>
    <lineage>
        <taxon>Eukaryota</taxon>
        <taxon>Fungi</taxon>
        <taxon>Dikarya</taxon>
        <taxon>Basidiomycota</taxon>
        <taxon>Agaricomycotina</taxon>
        <taxon>Agaricomycetes</taxon>
        <taxon>Polyporales</taxon>
        <taxon>Cerrenaceae</taxon>
        <taxon>Cerrena</taxon>
    </lineage>
</organism>
<dbReference type="AlphaFoldDB" id="A0AAW0FNA4"/>
<comment type="caution">
    <text evidence="1">The sequence shown here is derived from an EMBL/GenBank/DDBJ whole genome shotgun (WGS) entry which is preliminary data.</text>
</comment>
<keyword evidence="2" id="KW-1185">Reference proteome</keyword>
<sequence>MIQVIREPLWLLLLRRLGGSFRDFLHASVGFFWRGHGSPEPASWEGYDAYRRVDDIRELGLVIPADVVCFTGERLGWVFGEAVTLFYLLFFPSRFSRLSPSCAHPSLLLCEGAL</sequence>
<accession>A0AAW0FNA4</accession>
<dbReference type="Proteomes" id="UP001385951">
    <property type="component" value="Unassembled WGS sequence"/>
</dbReference>
<gene>
    <name evidence="1" type="ORF">QCA50_013841</name>
</gene>
<protein>
    <submittedName>
        <fullName evidence="1">Uncharacterized protein</fullName>
    </submittedName>
</protein>
<reference evidence="1 2" key="1">
    <citation type="submission" date="2022-09" db="EMBL/GenBank/DDBJ databases">
        <authorList>
            <person name="Palmer J.M."/>
        </authorList>
    </citation>
    <scope>NUCLEOTIDE SEQUENCE [LARGE SCALE GENOMIC DNA]</scope>
    <source>
        <strain evidence="1 2">DSM 7382</strain>
    </source>
</reference>
<name>A0AAW0FNA4_9APHY</name>
<evidence type="ECO:0000313" key="2">
    <source>
        <dbReference type="Proteomes" id="UP001385951"/>
    </source>
</evidence>